<keyword evidence="2" id="KW-1185">Reference proteome</keyword>
<evidence type="ECO:0000313" key="1">
    <source>
        <dbReference type="EMBL" id="DAD21316.1"/>
    </source>
</evidence>
<dbReference type="EMBL" id="DUZY01000001">
    <property type="protein sequence ID" value="DAD21316.1"/>
    <property type="molecule type" value="Genomic_DNA"/>
</dbReference>
<reference evidence="1 2" key="1">
    <citation type="journal article" date="2020" name="Mol. Biol. Evol.">
        <title>Distinct Expression and Methylation Patterns for Genes with Different Fates following a Single Whole-Genome Duplication in Flowering Plants.</title>
        <authorList>
            <person name="Shi T."/>
            <person name="Rahmani R.S."/>
            <person name="Gugger P.F."/>
            <person name="Wang M."/>
            <person name="Li H."/>
            <person name="Zhang Y."/>
            <person name="Li Z."/>
            <person name="Wang Q."/>
            <person name="Van de Peer Y."/>
            <person name="Marchal K."/>
            <person name="Chen J."/>
        </authorList>
    </citation>
    <scope>NUCLEOTIDE SEQUENCE [LARGE SCALE GENOMIC DNA]</scope>
    <source>
        <tissue evidence="1">Leaf</tissue>
    </source>
</reference>
<dbReference type="Proteomes" id="UP000607653">
    <property type="component" value="Unassembled WGS sequence"/>
</dbReference>
<protein>
    <submittedName>
        <fullName evidence="1">Uncharacterized protein</fullName>
    </submittedName>
</protein>
<comment type="caution">
    <text evidence="1">The sequence shown here is derived from an EMBL/GenBank/DDBJ whole genome shotgun (WGS) entry which is preliminary data.</text>
</comment>
<proteinExistence type="predicted"/>
<accession>A0A822XQT7</accession>
<sequence>MEWDQNKNSKEGFEGKLAIPFLGPRCVDVVRFLKILTFLSMEEINELEERMKRPGYIPNSAQRSEEGLLESLKATEALRPGAETLLDWKTKGLQRNEDVPCVWSRSLEKFC</sequence>
<organism evidence="1 2">
    <name type="scientific">Nelumbo nucifera</name>
    <name type="common">Sacred lotus</name>
    <dbReference type="NCBI Taxonomy" id="4432"/>
    <lineage>
        <taxon>Eukaryota</taxon>
        <taxon>Viridiplantae</taxon>
        <taxon>Streptophyta</taxon>
        <taxon>Embryophyta</taxon>
        <taxon>Tracheophyta</taxon>
        <taxon>Spermatophyta</taxon>
        <taxon>Magnoliopsida</taxon>
        <taxon>Proteales</taxon>
        <taxon>Nelumbonaceae</taxon>
        <taxon>Nelumbo</taxon>
    </lineage>
</organism>
<evidence type="ECO:0000313" key="2">
    <source>
        <dbReference type="Proteomes" id="UP000607653"/>
    </source>
</evidence>
<gene>
    <name evidence="1" type="ORF">HUJ06_022779</name>
</gene>
<name>A0A822XQT7_NELNU</name>
<dbReference type="AlphaFoldDB" id="A0A822XQT7"/>